<protein>
    <submittedName>
        <fullName evidence="1">Uncharacterized protein</fullName>
    </submittedName>
</protein>
<dbReference type="OrthoDB" id="3870539at2"/>
<organism evidence="1 2">
    <name type="scientific">Wenjunlia vitaminophila</name>
    <name type="common">Streptomyces vitaminophilus</name>
    <dbReference type="NCBI Taxonomy" id="76728"/>
    <lineage>
        <taxon>Bacteria</taxon>
        <taxon>Bacillati</taxon>
        <taxon>Actinomycetota</taxon>
        <taxon>Actinomycetes</taxon>
        <taxon>Kitasatosporales</taxon>
        <taxon>Streptomycetaceae</taxon>
        <taxon>Wenjunlia</taxon>
    </lineage>
</organism>
<evidence type="ECO:0000313" key="2">
    <source>
        <dbReference type="Proteomes" id="UP000050867"/>
    </source>
</evidence>
<proteinExistence type="predicted"/>
<keyword evidence="2" id="KW-1185">Reference proteome</keyword>
<gene>
    <name evidence="1" type="ORF">AQ490_18665</name>
</gene>
<dbReference type="Proteomes" id="UP000050867">
    <property type="component" value="Unassembled WGS sequence"/>
</dbReference>
<dbReference type="RefSeq" id="WP_018385652.1">
    <property type="nucleotide sequence ID" value="NZ_LLZU01000010.1"/>
</dbReference>
<dbReference type="AlphaFoldDB" id="A0A0T6LUS9"/>
<dbReference type="EMBL" id="LLZU01000010">
    <property type="protein sequence ID" value="KRV49729.1"/>
    <property type="molecule type" value="Genomic_DNA"/>
</dbReference>
<accession>A0A0T6LUS9</accession>
<name>A0A0T6LUS9_WENVI</name>
<comment type="caution">
    <text evidence="1">The sequence shown here is derived from an EMBL/GenBank/DDBJ whole genome shotgun (WGS) entry which is preliminary data.</text>
</comment>
<reference evidence="1 2" key="1">
    <citation type="submission" date="2015-10" db="EMBL/GenBank/DDBJ databases">
        <title>Draft genome sequence of pyrrolomycin-producing Streptomyces vitaminophilus.</title>
        <authorList>
            <person name="Graham D.E."/>
            <person name="Mahan K.M."/>
            <person name="Klingeman D.M."/>
            <person name="Hettich R.L."/>
            <person name="Parry R.J."/>
        </authorList>
    </citation>
    <scope>NUCLEOTIDE SEQUENCE [LARGE SCALE GENOMIC DNA]</scope>
    <source>
        <strain evidence="1 2">ATCC 31673</strain>
    </source>
</reference>
<evidence type="ECO:0000313" key="1">
    <source>
        <dbReference type="EMBL" id="KRV49729.1"/>
    </source>
</evidence>
<sequence>MKVDLTWAWNVLAHHLPSDPTVWDPSGIEAAVARHASDLVMAPDSTGHDTAWRAAALLHTLTVCPPLDSPMNEFYAMAMTRSYCAAAGWTRLPGTVVLGDLVEQAKSGLADIHGIAEALRGLPDEAP</sequence>